<reference evidence="3" key="1">
    <citation type="journal article" date="2019" name="Int. J. Syst. Evol. Microbiol.">
        <title>The Global Catalogue of Microorganisms (GCM) 10K type strain sequencing project: providing services to taxonomists for standard genome sequencing and annotation.</title>
        <authorList>
            <consortium name="The Broad Institute Genomics Platform"/>
            <consortium name="The Broad Institute Genome Sequencing Center for Infectious Disease"/>
            <person name="Wu L."/>
            <person name="Ma J."/>
        </authorList>
    </citation>
    <scope>NUCLEOTIDE SEQUENCE [LARGE SCALE GENOMIC DNA]</scope>
    <source>
        <strain evidence="3">JCM 18298</strain>
    </source>
</reference>
<keyword evidence="3" id="KW-1185">Reference proteome</keyword>
<feature type="transmembrane region" description="Helical" evidence="1">
    <location>
        <begin position="35"/>
        <end position="56"/>
    </location>
</feature>
<evidence type="ECO:0000313" key="3">
    <source>
        <dbReference type="Proteomes" id="UP001500603"/>
    </source>
</evidence>
<keyword evidence="1" id="KW-1133">Transmembrane helix</keyword>
<proteinExistence type="predicted"/>
<gene>
    <name evidence="2" type="ORF">GCM10023318_53580</name>
</gene>
<evidence type="ECO:0000256" key="1">
    <source>
        <dbReference type="SAM" id="Phobius"/>
    </source>
</evidence>
<keyword evidence="1" id="KW-0812">Transmembrane</keyword>
<organism evidence="2 3">
    <name type="scientific">Nocardia callitridis</name>
    <dbReference type="NCBI Taxonomy" id="648753"/>
    <lineage>
        <taxon>Bacteria</taxon>
        <taxon>Bacillati</taxon>
        <taxon>Actinomycetota</taxon>
        <taxon>Actinomycetes</taxon>
        <taxon>Mycobacteriales</taxon>
        <taxon>Nocardiaceae</taxon>
        <taxon>Nocardia</taxon>
    </lineage>
</organism>
<feature type="transmembrane region" description="Helical" evidence="1">
    <location>
        <begin position="12"/>
        <end position="29"/>
    </location>
</feature>
<name>A0ABP9KXJ6_9NOCA</name>
<dbReference type="RefSeq" id="WP_345498874.1">
    <property type="nucleotide sequence ID" value="NZ_BAABJM010000007.1"/>
</dbReference>
<sequence length="60" mass="6598">MARGEHPRRTPLYGALMMVAAWLAAAWASTFDATWLKGTVFAICAAVALIGFLMTFRDYS</sequence>
<evidence type="ECO:0008006" key="4">
    <source>
        <dbReference type="Google" id="ProtNLM"/>
    </source>
</evidence>
<dbReference type="EMBL" id="BAABJM010000007">
    <property type="protein sequence ID" value="GAA5065927.1"/>
    <property type="molecule type" value="Genomic_DNA"/>
</dbReference>
<protein>
    <recommendedName>
        <fullName evidence="4">DUF2530 domain-containing protein</fullName>
    </recommendedName>
</protein>
<comment type="caution">
    <text evidence="2">The sequence shown here is derived from an EMBL/GenBank/DDBJ whole genome shotgun (WGS) entry which is preliminary data.</text>
</comment>
<evidence type="ECO:0000313" key="2">
    <source>
        <dbReference type="EMBL" id="GAA5065927.1"/>
    </source>
</evidence>
<keyword evidence="1" id="KW-0472">Membrane</keyword>
<accession>A0ABP9KXJ6</accession>
<dbReference type="Proteomes" id="UP001500603">
    <property type="component" value="Unassembled WGS sequence"/>
</dbReference>